<dbReference type="GO" id="GO:0015505">
    <property type="term" value="F:uracil:monoatomic cation symporter activity"/>
    <property type="evidence" value="ECO:0007669"/>
    <property type="project" value="TreeGrafter"/>
</dbReference>
<gene>
    <name evidence="10" type="ORF">IFM89_036146</name>
</gene>
<evidence type="ECO:0000256" key="2">
    <source>
        <dbReference type="ARBA" id="ARBA00005931"/>
    </source>
</evidence>
<dbReference type="InterPro" id="IPR030189">
    <property type="entry name" value="UPS_plant"/>
</dbReference>
<dbReference type="Pfam" id="PF07168">
    <property type="entry name" value="Ureide_permease"/>
    <property type="match status" value="1"/>
</dbReference>
<keyword evidence="6" id="KW-0067">ATP-binding</keyword>
<feature type="transmembrane region" description="Helical" evidence="9">
    <location>
        <begin position="69"/>
        <end position="87"/>
    </location>
</feature>
<evidence type="ECO:0000256" key="9">
    <source>
        <dbReference type="SAM" id="Phobius"/>
    </source>
</evidence>
<protein>
    <submittedName>
        <fullName evidence="10">Uncharacterized protein</fullName>
    </submittedName>
</protein>
<evidence type="ECO:0000256" key="1">
    <source>
        <dbReference type="ARBA" id="ARBA00004141"/>
    </source>
</evidence>
<evidence type="ECO:0000256" key="6">
    <source>
        <dbReference type="ARBA" id="ARBA00022840"/>
    </source>
</evidence>
<feature type="transmembrane region" description="Helical" evidence="9">
    <location>
        <begin position="20"/>
        <end position="48"/>
    </location>
</feature>
<accession>A0A835H066</accession>
<evidence type="ECO:0000256" key="8">
    <source>
        <dbReference type="ARBA" id="ARBA00023136"/>
    </source>
</evidence>
<comment type="similarity">
    <text evidence="2">Belongs to the plant ureide permease (TC 2.A.7.19) family.</text>
</comment>
<name>A0A835H066_9MAGN</name>
<dbReference type="GO" id="GO:0005274">
    <property type="term" value="F:allantoin:proton symporter activity"/>
    <property type="evidence" value="ECO:0007669"/>
    <property type="project" value="TreeGrafter"/>
</dbReference>
<dbReference type="Proteomes" id="UP000631114">
    <property type="component" value="Unassembled WGS sequence"/>
</dbReference>
<comment type="subcellular location">
    <subcellularLocation>
        <location evidence="1">Membrane</location>
        <topology evidence="1">Multi-pass membrane protein</topology>
    </subcellularLocation>
</comment>
<keyword evidence="11" id="KW-1185">Reference proteome</keyword>
<dbReference type="PROSITE" id="PS50096">
    <property type="entry name" value="IQ"/>
    <property type="match status" value="1"/>
</dbReference>
<sequence>MCRLPVCLKHRAFHMPHATGISFVGLSVTEVVTSSITVVIGTTLNYFLDDRINKALNYFLDDRINKAEILFPGVGFFLIAVFLGAAVHSSNGADNKAKLSSLSKDNTDEAGQGKLCALKELVKLQALVRGYLVRKQAARTLRCMQSLVTVQARARAQRNQMAEETHLLAHRSSNYRNLLQANHIRPTYNTAASGNLGESCSHELRPKSFGNDHHHAKVLKKIEWFTAHVVNSSLTYCSLCYMFGFTENAEKLQSV</sequence>
<dbReference type="EMBL" id="JADFTS010000009">
    <property type="protein sequence ID" value="KAF9590654.1"/>
    <property type="molecule type" value="Genomic_DNA"/>
</dbReference>
<organism evidence="10 11">
    <name type="scientific">Coptis chinensis</name>
    <dbReference type="NCBI Taxonomy" id="261450"/>
    <lineage>
        <taxon>Eukaryota</taxon>
        <taxon>Viridiplantae</taxon>
        <taxon>Streptophyta</taxon>
        <taxon>Embryophyta</taxon>
        <taxon>Tracheophyta</taxon>
        <taxon>Spermatophyta</taxon>
        <taxon>Magnoliopsida</taxon>
        <taxon>Ranunculales</taxon>
        <taxon>Ranunculaceae</taxon>
        <taxon>Coptidoideae</taxon>
        <taxon>Coptis</taxon>
    </lineage>
</organism>
<dbReference type="AlphaFoldDB" id="A0A835H066"/>
<evidence type="ECO:0000256" key="3">
    <source>
        <dbReference type="ARBA" id="ARBA00022448"/>
    </source>
</evidence>
<dbReference type="PANTHER" id="PTHR31081">
    <property type="entry name" value="UREIDE PERMEASE 1-RELATED-RELATED"/>
    <property type="match status" value="1"/>
</dbReference>
<evidence type="ECO:0000313" key="10">
    <source>
        <dbReference type="EMBL" id="KAF9590654.1"/>
    </source>
</evidence>
<keyword evidence="8 9" id="KW-0472">Membrane</keyword>
<evidence type="ECO:0000256" key="4">
    <source>
        <dbReference type="ARBA" id="ARBA00022692"/>
    </source>
</evidence>
<keyword evidence="7 9" id="KW-1133">Transmembrane helix</keyword>
<proteinExistence type="inferred from homology"/>
<dbReference type="GO" id="GO:0016020">
    <property type="term" value="C:membrane"/>
    <property type="evidence" value="ECO:0007669"/>
    <property type="project" value="UniProtKB-SubCell"/>
</dbReference>
<keyword evidence="3" id="KW-0813">Transport</keyword>
<dbReference type="GO" id="GO:0005524">
    <property type="term" value="F:ATP binding"/>
    <property type="evidence" value="ECO:0007669"/>
    <property type="project" value="UniProtKB-KW"/>
</dbReference>
<dbReference type="OrthoDB" id="1910534at2759"/>
<comment type="caution">
    <text evidence="10">The sequence shown here is derived from an EMBL/GenBank/DDBJ whole genome shotgun (WGS) entry which is preliminary data.</text>
</comment>
<evidence type="ECO:0000256" key="5">
    <source>
        <dbReference type="ARBA" id="ARBA00022741"/>
    </source>
</evidence>
<dbReference type="PANTHER" id="PTHR31081:SF5">
    <property type="entry name" value="UREIDE PERMEASE 1-RELATED"/>
    <property type="match status" value="1"/>
</dbReference>
<keyword evidence="4 9" id="KW-0812">Transmembrane</keyword>
<reference evidence="10 11" key="1">
    <citation type="submission" date="2020-10" db="EMBL/GenBank/DDBJ databases">
        <title>The Coptis chinensis genome and diversification of protoberbering-type alkaloids.</title>
        <authorList>
            <person name="Wang B."/>
            <person name="Shu S."/>
            <person name="Song C."/>
            <person name="Liu Y."/>
        </authorList>
    </citation>
    <scope>NUCLEOTIDE SEQUENCE [LARGE SCALE GENOMIC DNA]</scope>
    <source>
        <strain evidence="10">HL-2020</strain>
        <tissue evidence="10">Leaf</tissue>
    </source>
</reference>
<dbReference type="InterPro" id="IPR009834">
    <property type="entry name" value="Ureide_permease"/>
</dbReference>
<evidence type="ECO:0000313" key="11">
    <source>
        <dbReference type="Proteomes" id="UP000631114"/>
    </source>
</evidence>
<keyword evidence="5" id="KW-0547">Nucleotide-binding</keyword>
<evidence type="ECO:0000256" key="7">
    <source>
        <dbReference type="ARBA" id="ARBA00022989"/>
    </source>
</evidence>